<dbReference type="InterPro" id="IPR004364">
    <property type="entry name" value="Aa-tRNA-synt_II"/>
</dbReference>
<reference evidence="5 6" key="1">
    <citation type="submission" date="2019-03" db="EMBL/GenBank/DDBJ databases">
        <title>The complete genome sequence of Swingsia_sp. F3b2 LMG30590(T).</title>
        <authorList>
            <person name="Chua K.-O."/>
            <person name="Chan K.-G."/>
            <person name="See-Too W.-S."/>
        </authorList>
    </citation>
    <scope>NUCLEOTIDE SEQUENCE [LARGE SCALE GENOMIC DNA]</scope>
    <source>
        <strain evidence="5 6">F3b2</strain>
    </source>
</reference>
<evidence type="ECO:0000256" key="2">
    <source>
        <dbReference type="ARBA" id="ARBA00022741"/>
    </source>
</evidence>
<dbReference type="PROSITE" id="PS50862">
    <property type="entry name" value="AA_TRNA_LIGASE_II"/>
    <property type="match status" value="1"/>
</dbReference>
<gene>
    <name evidence="5" type="primary">genX</name>
    <name evidence="5" type="ORF">E3E12_01340</name>
</gene>
<dbReference type="Pfam" id="PF00152">
    <property type="entry name" value="tRNA-synt_2"/>
    <property type="match status" value="1"/>
</dbReference>
<dbReference type="GO" id="GO:0006430">
    <property type="term" value="P:lysyl-tRNA aminoacylation"/>
    <property type="evidence" value="ECO:0007669"/>
    <property type="project" value="InterPro"/>
</dbReference>
<evidence type="ECO:0000313" key="5">
    <source>
        <dbReference type="EMBL" id="QDH13062.1"/>
    </source>
</evidence>
<evidence type="ECO:0000259" key="4">
    <source>
        <dbReference type="PROSITE" id="PS50862"/>
    </source>
</evidence>
<dbReference type="OrthoDB" id="9801152at2"/>
<proteinExistence type="predicted"/>
<evidence type="ECO:0000313" key="6">
    <source>
        <dbReference type="Proteomes" id="UP000318709"/>
    </source>
</evidence>
<dbReference type="PANTHER" id="PTHR42918">
    <property type="entry name" value="LYSYL-TRNA SYNTHETASE"/>
    <property type="match status" value="1"/>
</dbReference>
<name>A0A4Y6U6S0_9PROT</name>
<dbReference type="InterPro" id="IPR045864">
    <property type="entry name" value="aa-tRNA-synth_II/BPL/LPL"/>
</dbReference>
<dbReference type="GO" id="GO:0005524">
    <property type="term" value="F:ATP binding"/>
    <property type="evidence" value="ECO:0007669"/>
    <property type="project" value="UniProtKB-KW"/>
</dbReference>
<dbReference type="InterPro" id="IPR006195">
    <property type="entry name" value="aa-tRNA-synth_II"/>
</dbReference>
<keyword evidence="1" id="KW-0436">Ligase</keyword>
<dbReference type="EMBL" id="CP038231">
    <property type="protein sequence ID" value="QDH13062.1"/>
    <property type="molecule type" value="Genomic_DNA"/>
</dbReference>
<dbReference type="InterPro" id="IPR004525">
    <property type="entry name" value="EpmA"/>
</dbReference>
<evidence type="ECO:0000256" key="3">
    <source>
        <dbReference type="ARBA" id="ARBA00022840"/>
    </source>
</evidence>
<feature type="domain" description="Aminoacyl-transfer RNA synthetases class-II family profile" evidence="4">
    <location>
        <begin position="29"/>
        <end position="362"/>
    </location>
</feature>
<dbReference type="GO" id="GO:0004824">
    <property type="term" value="F:lysine-tRNA ligase activity"/>
    <property type="evidence" value="ECO:0007669"/>
    <property type="project" value="InterPro"/>
</dbReference>
<dbReference type="KEGG" id="swf:E3E12_01340"/>
<dbReference type="SUPFAM" id="SSF55681">
    <property type="entry name" value="Class II aaRS and biotin synthetases"/>
    <property type="match status" value="1"/>
</dbReference>
<protein>
    <submittedName>
        <fullName evidence="5">EF-P lysine aminoacylase GenX</fullName>
    </submittedName>
</protein>
<keyword evidence="3" id="KW-0067">ATP-binding</keyword>
<dbReference type="GO" id="GO:0000049">
    <property type="term" value="F:tRNA binding"/>
    <property type="evidence" value="ECO:0007669"/>
    <property type="project" value="TreeGrafter"/>
</dbReference>
<dbReference type="GO" id="GO:0005829">
    <property type="term" value="C:cytosol"/>
    <property type="evidence" value="ECO:0007669"/>
    <property type="project" value="TreeGrafter"/>
</dbReference>
<dbReference type="PANTHER" id="PTHR42918:SF6">
    <property type="entry name" value="ELONGATION FACTOR P--(R)-BETA-LYSINE LIGASE"/>
    <property type="match status" value="1"/>
</dbReference>
<accession>A0A4Y6U6S0</accession>
<evidence type="ECO:0000256" key="1">
    <source>
        <dbReference type="ARBA" id="ARBA00022598"/>
    </source>
</evidence>
<organism evidence="5 6">
    <name type="scientific">Formicincola oecophyllae</name>
    <dbReference type="NCBI Taxonomy" id="2558361"/>
    <lineage>
        <taxon>Bacteria</taxon>
        <taxon>Pseudomonadati</taxon>
        <taxon>Pseudomonadota</taxon>
        <taxon>Alphaproteobacteria</taxon>
        <taxon>Acetobacterales</taxon>
        <taxon>Acetobacteraceae</taxon>
        <taxon>Formicincola</taxon>
    </lineage>
</organism>
<dbReference type="NCBIfam" id="TIGR00462">
    <property type="entry name" value="genX"/>
    <property type="match status" value="1"/>
</dbReference>
<dbReference type="Gene3D" id="3.30.930.10">
    <property type="entry name" value="Bira Bifunctional Protein, Domain 2"/>
    <property type="match status" value="1"/>
</dbReference>
<dbReference type="AlphaFoldDB" id="A0A4Y6U6S0"/>
<keyword evidence="2" id="KW-0547">Nucleotide-binding</keyword>
<keyword evidence="6" id="KW-1185">Reference proteome</keyword>
<dbReference type="RefSeq" id="WP_141442706.1">
    <property type="nucleotide sequence ID" value="NZ_CP038231.1"/>
</dbReference>
<dbReference type="Proteomes" id="UP000318709">
    <property type="component" value="Chromosome"/>
</dbReference>
<sequence length="362" mass="40458">MVQHHPSSTPPLPHALRALAEKAPFLKRRTMMAAGVRAFFTARGLLEVQTPALVPVPGEEVHLRCMAVQVEKPEGGVERHFLHTSPEFAMKRLLAALCGTAGIDREGPVQGLFQLARVWRNGEESATHSPEFTMLEWYRPYFTLPELMAETEGLLRALLPPRVKRGGHSIDLAGPFERLTVEDAFLRHVGCSVLATLRETAPGNWEGDVEALAQAAGTKRRGHADGWQESWEDLFFRLMMEHVEPHLGVARPTFLTDWPAPQAALARRRADNGRVALRFELYAGGLELANAFDELTDGVEQRQRFQRDRAQRLHLHPDQDWALDEAFLEAVPHMPPTCGIALGFDRLVMLATGAGRIQDVQF</sequence>